<sequence>MSALIQRLRALVPSREQLAANPWLRGLAPYLADPKLWHWSRRGVAMGVAIGLFIGFLIPLAQILLAAAVAVFLRANVAVAAAGTLVTNPLTVPPIYYAAYHLGAWATGASPTAAISLADPTSIGANLGAIGIPLFAGLAIAASFAAVASYLLISQVWIWRVSTKRRSARP</sequence>
<evidence type="ECO:0000259" key="2">
    <source>
        <dbReference type="Pfam" id="PF09835"/>
    </source>
</evidence>
<dbReference type="KEGG" id="app:CAP2UW1_2184"/>
<evidence type="ECO:0000313" key="3">
    <source>
        <dbReference type="EMBL" id="ACV35477.1"/>
    </source>
</evidence>
<keyword evidence="1" id="KW-1133">Transmembrane helix</keyword>
<keyword evidence="1" id="KW-0472">Membrane</keyword>
<dbReference type="EMBL" id="CP001715">
    <property type="protein sequence ID" value="ACV35477.1"/>
    <property type="molecule type" value="Genomic_DNA"/>
</dbReference>
<gene>
    <name evidence="3" type="ordered locus">CAP2UW1_2184</name>
</gene>
<dbReference type="PANTHER" id="PTHR40547:SF1">
    <property type="entry name" value="SLL0298 PROTEIN"/>
    <property type="match status" value="1"/>
</dbReference>
<accession>C7RNZ5</accession>
<feature type="domain" description="DUF2062" evidence="2">
    <location>
        <begin position="25"/>
        <end position="165"/>
    </location>
</feature>
<dbReference type="PANTHER" id="PTHR40547">
    <property type="entry name" value="SLL0298 PROTEIN"/>
    <property type="match status" value="1"/>
</dbReference>
<evidence type="ECO:0000256" key="1">
    <source>
        <dbReference type="SAM" id="Phobius"/>
    </source>
</evidence>
<feature type="transmembrane region" description="Helical" evidence="1">
    <location>
        <begin position="44"/>
        <end position="73"/>
    </location>
</feature>
<proteinExistence type="predicted"/>
<dbReference type="HOGENOM" id="CLU_102912_3_0_4"/>
<dbReference type="STRING" id="522306.CAP2UW1_2184"/>
<dbReference type="InterPro" id="IPR018639">
    <property type="entry name" value="DUF2062"/>
</dbReference>
<feature type="transmembrane region" description="Helical" evidence="1">
    <location>
        <begin position="134"/>
        <end position="159"/>
    </location>
</feature>
<reference evidence="3" key="1">
    <citation type="submission" date="2009-08" db="EMBL/GenBank/DDBJ databases">
        <authorList>
            <consortium name="US DOE Joint Genome Institute"/>
            <person name="Lucas S."/>
            <person name="Copeland A."/>
            <person name="Lapidus A."/>
            <person name="Glavina del Rio T."/>
            <person name="Dalin E."/>
            <person name="Tice H."/>
            <person name="Bruce D."/>
            <person name="Barry K."/>
            <person name="Pitluck S."/>
            <person name="Lowry S."/>
            <person name="Larimer F."/>
            <person name="Land M."/>
            <person name="Hauser L."/>
            <person name="Kyrpides N."/>
            <person name="Ivanova N."/>
            <person name="McMahon K.D."/>
            <person name="Hugenholtz P."/>
        </authorList>
    </citation>
    <scope>NUCLEOTIDE SEQUENCE</scope>
    <source>
        <strain evidence="3">UW-1</strain>
    </source>
</reference>
<dbReference type="eggNOG" id="COG3216">
    <property type="taxonomic scope" value="Bacteria"/>
</dbReference>
<organism evidence="3">
    <name type="scientific">Accumulibacter regalis</name>
    <dbReference type="NCBI Taxonomy" id="522306"/>
    <lineage>
        <taxon>Bacteria</taxon>
        <taxon>Pseudomonadati</taxon>
        <taxon>Pseudomonadota</taxon>
        <taxon>Betaproteobacteria</taxon>
        <taxon>Candidatus Accumulibacter</taxon>
    </lineage>
</organism>
<reference evidence="3" key="2">
    <citation type="submission" date="2009-09" db="EMBL/GenBank/DDBJ databases">
        <title>Complete sequence of chromosome of Candidatus Accumulibacter phosphatis clade IIA str. UW-1.</title>
        <authorList>
            <consortium name="US DOE Joint Genome Institute"/>
            <person name="Martin H.G."/>
            <person name="Ivanova N."/>
            <person name="Kunin V."/>
            <person name="Warnecke F."/>
            <person name="Barry K."/>
            <person name="He S."/>
            <person name="Salamov A."/>
            <person name="Szeto E."/>
            <person name="Dalin E."/>
            <person name="Pangilinan J.L."/>
            <person name="Lapidus A."/>
            <person name="Lowry S."/>
            <person name="Kyrpides N.C."/>
            <person name="McMahon K.D."/>
            <person name="Hugenholtz P."/>
        </authorList>
    </citation>
    <scope>NUCLEOTIDE SEQUENCE [LARGE SCALE GENOMIC DNA]</scope>
    <source>
        <strain evidence="3">UW-1</strain>
    </source>
</reference>
<protein>
    <recommendedName>
        <fullName evidence="2">DUF2062 domain-containing protein</fullName>
    </recommendedName>
</protein>
<name>C7RNZ5_ACCRE</name>
<dbReference type="AlphaFoldDB" id="C7RNZ5"/>
<keyword evidence="1" id="KW-0812">Transmembrane</keyword>
<dbReference type="Pfam" id="PF09835">
    <property type="entry name" value="DUF2062"/>
    <property type="match status" value="1"/>
</dbReference>